<dbReference type="WBParaSite" id="GPUH_0001791501-mRNA-1">
    <property type="protein sequence ID" value="GPUH_0001791501-mRNA-1"/>
    <property type="gene ID" value="GPUH_0001791501"/>
</dbReference>
<organism evidence="1">
    <name type="scientific">Gongylonema pulchrum</name>
    <dbReference type="NCBI Taxonomy" id="637853"/>
    <lineage>
        <taxon>Eukaryota</taxon>
        <taxon>Metazoa</taxon>
        <taxon>Ecdysozoa</taxon>
        <taxon>Nematoda</taxon>
        <taxon>Chromadorea</taxon>
        <taxon>Rhabditida</taxon>
        <taxon>Spirurina</taxon>
        <taxon>Spiruromorpha</taxon>
        <taxon>Spiruroidea</taxon>
        <taxon>Gongylonematidae</taxon>
        <taxon>Gongylonema</taxon>
    </lineage>
</organism>
<dbReference type="SUPFAM" id="SSF143885">
    <property type="entry name" value="RGC domain-like"/>
    <property type="match status" value="1"/>
</dbReference>
<reference evidence="1" key="1">
    <citation type="submission" date="2016-06" db="UniProtKB">
        <authorList>
            <consortium name="WormBaseParasite"/>
        </authorList>
    </citation>
    <scope>IDENTIFICATION</scope>
</reference>
<accession>A0A183EA99</accession>
<name>A0A183EA99_9BILA</name>
<dbReference type="AlphaFoldDB" id="A0A183EA99"/>
<protein>
    <submittedName>
        <fullName evidence="1">Aha1_N domain-containing protein</fullName>
    </submittedName>
</protein>
<evidence type="ECO:0000313" key="1">
    <source>
        <dbReference type="WBParaSite" id="GPUH_0001791501-mRNA-1"/>
    </source>
</evidence>
<proteinExistence type="predicted"/>
<sequence>LARKQLTRKVKSSAQQLMRNGIVSAVDGYSSSKQCSDVQLEISNTERPEILTFKVSEPAKNSTYEMEMDWQKLTKAGTEPSSTIRIADKMTANAHKLVAYINQTIYAK</sequence>